<dbReference type="Gene3D" id="3.30.1330.30">
    <property type="match status" value="1"/>
</dbReference>
<organism evidence="4 5">
    <name type="scientific">Exobacillus caeni</name>
    <dbReference type="NCBI Taxonomy" id="2574798"/>
    <lineage>
        <taxon>Bacteria</taxon>
        <taxon>Bacillati</taxon>
        <taxon>Bacillota</taxon>
        <taxon>Bacilli</taxon>
        <taxon>Bacillales</taxon>
        <taxon>Guptibacillaceae</taxon>
        <taxon>Exobacillus</taxon>
    </lineage>
</organism>
<keyword evidence="4" id="KW-0689">Ribosomal protein</keyword>
<dbReference type="Proteomes" id="UP000308230">
    <property type="component" value="Unassembled WGS sequence"/>
</dbReference>
<evidence type="ECO:0000313" key="4">
    <source>
        <dbReference type="EMBL" id="TLS35525.1"/>
    </source>
</evidence>
<keyword evidence="4" id="KW-0687">Ribonucleoprotein</keyword>
<feature type="domain" description="Ribosomal protein eL8/eL30/eS12/Gadd45" evidence="3">
    <location>
        <begin position="5"/>
        <end position="81"/>
    </location>
</feature>
<evidence type="ECO:0000256" key="2">
    <source>
        <dbReference type="HAMAP-Rule" id="MF_00574"/>
    </source>
</evidence>
<dbReference type="GO" id="GO:0005840">
    <property type="term" value="C:ribosome"/>
    <property type="evidence" value="ECO:0007669"/>
    <property type="project" value="UniProtKB-KW"/>
</dbReference>
<dbReference type="Pfam" id="PF01248">
    <property type="entry name" value="Ribosomal_L7Ae"/>
    <property type="match status" value="1"/>
</dbReference>
<dbReference type="NCBIfam" id="NF010125">
    <property type="entry name" value="PRK13602.1"/>
    <property type="match status" value="1"/>
</dbReference>
<evidence type="ECO:0000259" key="3">
    <source>
        <dbReference type="Pfam" id="PF01248"/>
    </source>
</evidence>
<dbReference type="HAMAP" id="MF_00574">
    <property type="entry name" value="Ribosomal_eL8_Bact"/>
    <property type="match status" value="1"/>
</dbReference>
<dbReference type="InterPro" id="IPR004038">
    <property type="entry name" value="Ribosomal_eL8/eL30/eS12/Gad45"/>
</dbReference>
<dbReference type="SUPFAM" id="SSF55315">
    <property type="entry name" value="L30e-like"/>
    <property type="match status" value="1"/>
</dbReference>
<evidence type="ECO:0000256" key="1">
    <source>
        <dbReference type="ARBA" id="ARBA00022884"/>
    </source>
</evidence>
<keyword evidence="1 2" id="KW-0694">RNA-binding</keyword>
<accession>A0A5R9F6X4</accession>
<name>A0A5R9F6X4_9BACL</name>
<protein>
    <recommendedName>
        <fullName evidence="2">RNA-binding protein FCL54_20055</fullName>
    </recommendedName>
    <alternativeName>
        <fullName evidence="2">Ribosomal protein eL8-like</fullName>
    </alternativeName>
</protein>
<comment type="caution">
    <text evidence="4">The sequence shown here is derived from an EMBL/GenBank/DDBJ whole genome shotgun (WGS) entry which is preliminary data.</text>
</comment>
<evidence type="ECO:0000313" key="5">
    <source>
        <dbReference type="Proteomes" id="UP000308230"/>
    </source>
</evidence>
<sequence>MSYDKVEQATELVIGTKQTLKALQSGEAKEVFIADDADRRLTSKVLALAKEKAIPITRVDSMKRLGKACGIEVGAATVTIKG</sequence>
<dbReference type="OrthoDB" id="2353623at2"/>
<gene>
    <name evidence="4" type="ORF">FCL54_20055</name>
</gene>
<dbReference type="GO" id="GO:0003723">
    <property type="term" value="F:RNA binding"/>
    <property type="evidence" value="ECO:0007669"/>
    <property type="project" value="UniProtKB-UniRule"/>
</dbReference>
<dbReference type="RefSeq" id="WP_138128805.1">
    <property type="nucleotide sequence ID" value="NZ_SWLG01000020.1"/>
</dbReference>
<dbReference type="InterPro" id="IPR023460">
    <property type="entry name" value="RNA_bf_YbxF-like"/>
</dbReference>
<dbReference type="EMBL" id="SWLG01000020">
    <property type="protein sequence ID" value="TLS35525.1"/>
    <property type="molecule type" value="Genomic_DNA"/>
</dbReference>
<dbReference type="AlphaFoldDB" id="A0A5R9F6X4"/>
<dbReference type="InterPro" id="IPR029064">
    <property type="entry name" value="Ribosomal_eL30-like_sf"/>
</dbReference>
<keyword evidence="5" id="KW-1185">Reference proteome</keyword>
<proteinExistence type="inferred from homology"/>
<comment type="similarity">
    <text evidence="2">Belongs to the eukaryotic ribosomal protein eL8 family.</text>
</comment>
<reference evidence="4 5" key="1">
    <citation type="submission" date="2019-04" db="EMBL/GenBank/DDBJ databases">
        <title>Bacillus caeni sp. nov., a bacterium isolated from mangrove sediment.</title>
        <authorList>
            <person name="Huang H."/>
            <person name="Mo K."/>
            <person name="Hu Y."/>
        </authorList>
    </citation>
    <scope>NUCLEOTIDE SEQUENCE [LARGE SCALE GENOMIC DNA]</scope>
    <source>
        <strain evidence="4 5">HB172195</strain>
    </source>
</reference>